<evidence type="ECO:0000256" key="5">
    <source>
        <dbReference type="ARBA" id="ARBA00022917"/>
    </source>
</evidence>
<dbReference type="PROSITE" id="PS00178">
    <property type="entry name" value="AA_TRNA_LIGASE_I"/>
    <property type="match status" value="1"/>
</dbReference>
<dbReference type="InterPro" id="IPR014729">
    <property type="entry name" value="Rossmann-like_a/b/a_fold"/>
</dbReference>
<evidence type="ECO:0000256" key="2">
    <source>
        <dbReference type="ARBA" id="ARBA00022598"/>
    </source>
</evidence>
<comment type="catalytic activity">
    <reaction evidence="7 8">
        <text>tRNA(Tyr) + L-tyrosine + ATP = L-tyrosyl-tRNA(Tyr) + AMP + diphosphate + H(+)</text>
        <dbReference type="Rhea" id="RHEA:10220"/>
        <dbReference type="Rhea" id="RHEA-COMP:9706"/>
        <dbReference type="Rhea" id="RHEA-COMP:9707"/>
        <dbReference type="ChEBI" id="CHEBI:15378"/>
        <dbReference type="ChEBI" id="CHEBI:30616"/>
        <dbReference type="ChEBI" id="CHEBI:33019"/>
        <dbReference type="ChEBI" id="CHEBI:58315"/>
        <dbReference type="ChEBI" id="CHEBI:78442"/>
        <dbReference type="ChEBI" id="CHEBI:78536"/>
        <dbReference type="ChEBI" id="CHEBI:456215"/>
        <dbReference type="EC" id="6.1.1.1"/>
    </reaction>
</comment>
<dbReference type="OrthoDB" id="337870at2759"/>
<evidence type="ECO:0000256" key="7">
    <source>
        <dbReference type="ARBA" id="ARBA00048248"/>
    </source>
</evidence>
<dbReference type="AlphaFoldDB" id="A0A8H4J2N3"/>
<comment type="caution">
    <text evidence="10">The sequence shown here is derived from an EMBL/GenBank/DDBJ whole genome shotgun (WGS) entry which is preliminary data.</text>
</comment>
<dbReference type="GO" id="GO:0004831">
    <property type="term" value="F:tyrosine-tRNA ligase activity"/>
    <property type="evidence" value="ECO:0007669"/>
    <property type="project" value="UniProtKB-EC"/>
</dbReference>
<dbReference type="GO" id="GO:0006437">
    <property type="term" value="P:tyrosyl-tRNA aminoacylation"/>
    <property type="evidence" value="ECO:0007669"/>
    <property type="project" value="InterPro"/>
</dbReference>
<keyword evidence="2 8" id="KW-0436">Ligase</keyword>
<evidence type="ECO:0000256" key="6">
    <source>
        <dbReference type="ARBA" id="ARBA00023146"/>
    </source>
</evidence>
<evidence type="ECO:0000313" key="10">
    <source>
        <dbReference type="EMBL" id="KAF4311641.1"/>
    </source>
</evidence>
<dbReference type="Gene3D" id="1.10.240.10">
    <property type="entry name" value="Tyrosyl-Transfer RNA Synthetase"/>
    <property type="match status" value="1"/>
</dbReference>
<accession>A0A8H4J2N3</accession>
<dbReference type="GO" id="GO:0005829">
    <property type="term" value="C:cytosol"/>
    <property type="evidence" value="ECO:0007669"/>
    <property type="project" value="TreeGrafter"/>
</dbReference>
<evidence type="ECO:0000256" key="3">
    <source>
        <dbReference type="ARBA" id="ARBA00022741"/>
    </source>
</evidence>
<dbReference type="EC" id="6.1.1.1" evidence="8"/>
<protein>
    <recommendedName>
        <fullName evidence="8">Tyrosine--tRNA ligase</fullName>
        <ecNumber evidence="8">6.1.1.1</ecNumber>
    </recommendedName>
    <alternativeName>
        <fullName evidence="8">Tyrosyl-tRNA synthetase</fullName>
    </alternativeName>
</protein>
<keyword evidence="3 8" id="KW-0547">Nucleotide-binding</keyword>
<dbReference type="FunFam" id="1.10.240.10:FF:000001">
    <property type="entry name" value="Tyrosine--tRNA ligase"/>
    <property type="match status" value="1"/>
</dbReference>
<dbReference type="GO" id="GO:0005739">
    <property type="term" value="C:mitochondrion"/>
    <property type="evidence" value="ECO:0007669"/>
    <property type="project" value="TreeGrafter"/>
</dbReference>
<dbReference type="InterPro" id="IPR001412">
    <property type="entry name" value="aa-tRNA-synth_I_CS"/>
</dbReference>
<dbReference type="Gene3D" id="3.40.50.620">
    <property type="entry name" value="HUPs"/>
    <property type="match status" value="1"/>
</dbReference>
<keyword evidence="5 8" id="KW-0648">Protein biosynthesis</keyword>
<organism evidence="10 11">
    <name type="scientific">Botryosphaeria dothidea</name>
    <dbReference type="NCBI Taxonomy" id="55169"/>
    <lineage>
        <taxon>Eukaryota</taxon>
        <taxon>Fungi</taxon>
        <taxon>Dikarya</taxon>
        <taxon>Ascomycota</taxon>
        <taxon>Pezizomycotina</taxon>
        <taxon>Dothideomycetes</taxon>
        <taxon>Dothideomycetes incertae sedis</taxon>
        <taxon>Botryosphaeriales</taxon>
        <taxon>Botryosphaeriaceae</taxon>
        <taxon>Botryosphaeria</taxon>
    </lineage>
</organism>
<dbReference type="GO" id="GO:0005524">
    <property type="term" value="F:ATP binding"/>
    <property type="evidence" value="ECO:0007669"/>
    <property type="project" value="UniProtKB-KW"/>
</dbReference>
<dbReference type="PANTHER" id="PTHR11766:SF0">
    <property type="entry name" value="TYROSINE--TRNA LIGASE, MITOCHONDRIAL"/>
    <property type="match status" value="1"/>
</dbReference>
<keyword evidence="4 8" id="KW-0067">ATP-binding</keyword>
<dbReference type="InterPro" id="IPR002305">
    <property type="entry name" value="aa-tRNA-synth_Ic"/>
</dbReference>
<name>A0A8H4J2N3_9PEZI</name>
<dbReference type="CDD" id="cd00805">
    <property type="entry name" value="TyrRS_core"/>
    <property type="match status" value="1"/>
</dbReference>
<dbReference type="NCBIfam" id="TIGR00234">
    <property type="entry name" value="tyrS"/>
    <property type="match status" value="1"/>
</dbReference>
<dbReference type="FunFam" id="3.40.50.620:FF:000227">
    <property type="entry name" value="Tyrosine--tRNA ligase"/>
    <property type="match status" value="1"/>
</dbReference>
<feature type="domain" description="Tyrosyl-tRNA synthetase C-terminal" evidence="9">
    <location>
        <begin position="457"/>
        <end position="573"/>
    </location>
</feature>
<evidence type="ECO:0000256" key="1">
    <source>
        <dbReference type="ARBA" id="ARBA00005594"/>
    </source>
</evidence>
<dbReference type="EMBL" id="WWBZ02000009">
    <property type="protein sequence ID" value="KAF4311641.1"/>
    <property type="molecule type" value="Genomic_DNA"/>
</dbReference>
<keyword evidence="11" id="KW-1185">Reference proteome</keyword>
<proteinExistence type="inferred from homology"/>
<evidence type="ECO:0000259" key="9">
    <source>
        <dbReference type="Pfam" id="PF16714"/>
    </source>
</evidence>
<sequence length="581" mass="65498">MARSALVHHVARPRAWVCRQCQLRPHAIRPISQGVIRKTIEAEWQWKEQAKEIDAGRKQSFLSMLEERGYVKQIAGDRNVLDKVMTNKRIGAYCGVDPTAPSLHVGHLLPFMVIFWMYLHGFHAITVLGGGTAKIGDPIGRATARDKQTSSARKTNMALMHIQLKKLWESVERVGRKHGYVREWAWRRALVNNNTWLNKLDIVDFLTTMGTGLRLGPMLSRDTVKLRQASGEGMSFAEFTYPVLQAWDWWHMYHRNGIQLQVGGSDQYGNIVAGIDAINYVRNSTLDPVVQEKVLDVNNPNEQYLKDPYGLTVPLLTTSSGEKFGKSAGNAIWLSPELTPSYDLYAFWIRTSDADVERYLKLFTFLPLSTITKAVEEHKLDPGKRIAQHLLAREFVELAHGPVAAQETADQHKSIFGRPSKTERTVATGSEQTFPNPNDKRHFINQSSGNRQAPTINWENAPTLNTFLPRSLVYDNTFPKLLWSAGLVASKSEGHRLVVNQGAYVGSRPGQVGGMGDELKFTPIKHSQKGMPERYIFDNDKLMIRIGKWKVKLITIIPDEEFAAKGLKVPGWDAELGRPSE</sequence>
<evidence type="ECO:0000256" key="8">
    <source>
        <dbReference type="RuleBase" id="RU361234"/>
    </source>
</evidence>
<dbReference type="InterPro" id="IPR002307">
    <property type="entry name" value="Tyr-tRNA-ligase"/>
</dbReference>
<dbReference type="Pfam" id="PF16714">
    <property type="entry name" value="TyrRSs_C"/>
    <property type="match status" value="1"/>
</dbReference>
<dbReference type="Pfam" id="PF00579">
    <property type="entry name" value="tRNA-synt_1b"/>
    <property type="match status" value="1"/>
</dbReference>
<dbReference type="Proteomes" id="UP000572817">
    <property type="component" value="Unassembled WGS sequence"/>
</dbReference>
<dbReference type="PRINTS" id="PR01040">
    <property type="entry name" value="TRNASYNTHTYR"/>
</dbReference>
<gene>
    <name evidence="10" type="ORF">GTA08_BOTSDO13012</name>
</gene>
<keyword evidence="6 8" id="KW-0030">Aminoacyl-tRNA synthetase</keyword>
<dbReference type="PANTHER" id="PTHR11766">
    <property type="entry name" value="TYROSYL-TRNA SYNTHETASE"/>
    <property type="match status" value="1"/>
</dbReference>
<dbReference type="SUPFAM" id="SSF52374">
    <property type="entry name" value="Nucleotidylyl transferase"/>
    <property type="match status" value="1"/>
</dbReference>
<dbReference type="InterPro" id="IPR024088">
    <property type="entry name" value="Tyr-tRNA-ligase_bac-type"/>
</dbReference>
<dbReference type="InterPro" id="IPR032005">
    <property type="entry name" value="TyrRSs_C"/>
</dbReference>
<evidence type="ECO:0000313" key="11">
    <source>
        <dbReference type="Proteomes" id="UP000572817"/>
    </source>
</evidence>
<comment type="similarity">
    <text evidence="1 8">Belongs to the class-I aminoacyl-tRNA synthetase family.</text>
</comment>
<reference evidence="10" key="1">
    <citation type="submission" date="2020-04" db="EMBL/GenBank/DDBJ databases">
        <title>Genome Assembly and Annotation of Botryosphaeria dothidea sdau 11-99, a Latent Pathogen of Apple Fruit Ring Rot in China.</title>
        <authorList>
            <person name="Yu C."/>
            <person name="Diao Y."/>
            <person name="Lu Q."/>
            <person name="Zhao J."/>
            <person name="Cui S."/>
            <person name="Peng C."/>
            <person name="He B."/>
            <person name="Liu H."/>
        </authorList>
    </citation>
    <scope>NUCLEOTIDE SEQUENCE [LARGE SCALE GENOMIC DNA]</scope>
    <source>
        <strain evidence="10">Sdau11-99</strain>
    </source>
</reference>
<evidence type="ECO:0000256" key="4">
    <source>
        <dbReference type="ARBA" id="ARBA00022840"/>
    </source>
</evidence>
<dbReference type="GO" id="GO:0003723">
    <property type="term" value="F:RNA binding"/>
    <property type="evidence" value="ECO:0007669"/>
    <property type="project" value="InterPro"/>
</dbReference>